<feature type="compositionally biased region" description="Polar residues" evidence="1">
    <location>
        <begin position="36"/>
        <end position="48"/>
    </location>
</feature>
<dbReference type="AlphaFoldDB" id="A0A5C7I3H9"/>
<evidence type="ECO:0000313" key="2">
    <source>
        <dbReference type="EMBL" id="TXG64083.1"/>
    </source>
</evidence>
<evidence type="ECO:0000256" key="1">
    <source>
        <dbReference type="SAM" id="MobiDB-lite"/>
    </source>
</evidence>
<dbReference type="EMBL" id="VAHF01000004">
    <property type="protein sequence ID" value="TXG64083.1"/>
    <property type="molecule type" value="Genomic_DNA"/>
</dbReference>
<evidence type="ECO:0000313" key="3">
    <source>
        <dbReference type="Proteomes" id="UP000323000"/>
    </source>
</evidence>
<keyword evidence="3" id="KW-1185">Reference proteome</keyword>
<sequence length="103" mass="11365">MVSDASSGPPHFPDEDEGYYYFNDVNGHQYHPHPSKATTTTLPNNNGVKKQKKKDHRCRQSQQQLANNSFLDDTASSPVINFSSKWCKGAADEAGLLGSLLVQ</sequence>
<protein>
    <submittedName>
        <fullName evidence="2">Uncharacterized protein</fullName>
    </submittedName>
</protein>
<comment type="caution">
    <text evidence="2">The sequence shown here is derived from an EMBL/GenBank/DDBJ whole genome shotgun (WGS) entry which is preliminary data.</text>
</comment>
<proteinExistence type="predicted"/>
<reference evidence="3" key="1">
    <citation type="journal article" date="2019" name="Gigascience">
        <title>De novo genome assembly of the endangered Acer yangbiense, a plant species with extremely small populations endemic to Yunnan Province, China.</title>
        <authorList>
            <person name="Yang J."/>
            <person name="Wariss H.M."/>
            <person name="Tao L."/>
            <person name="Zhang R."/>
            <person name="Yun Q."/>
            <person name="Hollingsworth P."/>
            <person name="Dao Z."/>
            <person name="Luo G."/>
            <person name="Guo H."/>
            <person name="Ma Y."/>
            <person name="Sun W."/>
        </authorList>
    </citation>
    <scope>NUCLEOTIDE SEQUENCE [LARGE SCALE GENOMIC DNA]</scope>
    <source>
        <strain evidence="3">cv. Malutang</strain>
    </source>
</reference>
<feature type="compositionally biased region" description="Basic residues" evidence="1">
    <location>
        <begin position="49"/>
        <end position="59"/>
    </location>
</feature>
<name>A0A5C7I3H9_9ROSI</name>
<accession>A0A5C7I3H9</accession>
<gene>
    <name evidence="2" type="ORF">EZV62_011077</name>
</gene>
<dbReference type="OrthoDB" id="759087at2759"/>
<feature type="region of interest" description="Disordered" evidence="1">
    <location>
        <begin position="1"/>
        <end position="70"/>
    </location>
</feature>
<feature type="compositionally biased region" description="Polar residues" evidence="1">
    <location>
        <begin position="60"/>
        <end position="70"/>
    </location>
</feature>
<organism evidence="2 3">
    <name type="scientific">Acer yangbiense</name>
    <dbReference type="NCBI Taxonomy" id="1000413"/>
    <lineage>
        <taxon>Eukaryota</taxon>
        <taxon>Viridiplantae</taxon>
        <taxon>Streptophyta</taxon>
        <taxon>Embryophyta</taxon>
        <taxon>Tracheophyta</taxon>
        <taxon>Spermatophyta</taxon>
        <taxon>Magnoliopsida</taxon>
        <taxon>eudicotyledons</taxon>
        <taxon>Gunneridae</taxon>
        <taxon>Pentapetalae</taxon>
        <taxon>rosids</taxon>
        <taxon>malvids</taxon>
        <taxon>Sapindales</taxon>
        <taxon>Sapindaceae</taxon>
        <taxon>Hippocastanoideae</taxon>
        <taxon>Acereae</taxon>
        <taxon>Acer</taxon>
    </lineage>
</organism>
<dbReference type="Proteomes" id="UP000323000">
    <property type="component" value="Chromosome 4"/>
</dbReference>